<evidence type="ECO:0000313" key="2">
    <source>
        <dbReference type="EMBL" id="SHL18722.1"/>
    </source>
</evidence>
<dbReference type="OrthoDB" id="4774615at2"/>
<keyword evidence="1" id="KW-0472">Membrane</keyword>
<evidence type="ECO:0000313" key="3">
    <source>
        <dbReference type="Proteomes" id="UP000184363"/>
    </source>
</evidence>
<organism evidence="2 3">
    <name type="scientific">Pseudonocardia thermophila</name>
    <dbReference type="NCBI Taxonomy" id="1848"/>
    <lineage>
        <taxon>Bacteria</taxon>
        <taxon>Bacillati</taxon>
        <taxon>Actinomycetota</taxon>
        <taxon>Actinomycetes</taxon>
        <taxon>Pseudonocardiales</taxon>
        <taxon>Pseudonocardiaceae</taxon>
        <taxon>Pseudonocardia</taxon>
    </lineage>
</organism>
<dbReference type="AlphaFoldDB" id="A0A1M6YKV9"/>
<sequence>MVDPPPLPARFTRVTDVVAIGSALWALAAVGFFLAWLFGGRPLDIWFVTCVVGAALGGVGYGIFRWQRSAARRGSRTAQQGLEDA</sequence>
<dbReference type="EMBL" id="FRAP01000020">
    <property type="protein sequence ID" value="SHL18722.1"/>
    <property type="molecule type" value="Genomic_DNA"/>
</dbReference>
<dbReference type="STRING" id="1848.SAMN05443637_12077"/>
<proteinExistence type="predicted"/>
<keyword evidence="1" id="KW-1133">Transmembrane helix</keyword>
<reference evidence="2 3" key="1">
    <citation type="submission" date="2016-11" db="EMBL/GenBank/DDBJ databases">
        <authorList>
            <person name="Jaros S."/>
            <person name="Januszkiewicz K."/>
            <person name="Wedrychowicz H."/>
        </authorList>
    </citation>
    <scope>NUCLEOTIDE SEQUENCE [LARGE SCALE GENOMIC DNA]</scope>
    <source>
        <strain evidence="2 3">DSM 43832</strain>
    </source>
</reference>
<dbReference type="Pfam" id="PF10745">
    <property type="entry name" value="DUF2530"/>
    <property type="match status" value="1"/>
</dbReference>
<feature type="transmembrane region" description="Helical" evidence="1">
    <location>
        <begin position="17"/>
        <end position="39"/>
    </location>
</feature>
<gene>
    <name evidence="2" type="ORF">SAMN05443637_12077</name>
</gene>
<accession>A0A1M6YKV9</accession>
<evidence type="ECO:0008006" key="4">
    <source>
        <dbReference type="Google" id="ProtNLM"/>
    </source>
</evidence>
<dbReference type="Proteomes" id="UP000184363">
    <property type="component" value="Unassembled WGS sequence"/>
</dbReference>
<dbReference type="RefSeq" id="WP_073459461.1">
    <property type="nucleotide sequence ID" value="NZ_CALGVN010000030.1"/>
</dbReference>
<feature type="transmembrane region" description="Helical" evidence="1">
    <location>
        <begin position="45"/>
        <end position="64"/>
    </location>
</feature>
<evidence type="ECO:0000256" key="1">
    <source>
        <dbReference type="SAM" id="Phobius"/>
    </source>
</evidence>
<keyword evidence="3" id="KW-1185">Reference proteome</keyword>
<dbReference type="InterPro" id="IPR019681">
    <property type="entry name" value="DUF2530"/>
</dbReference>
<protein>
    <recommendedName>
        <fullName evidence="4">DUF2530 domain-containing protein</fullName>
    </recommendedName>
</protein>
<name>A0A1M6YKV9_PSETH</name>
<keyword evidence="1" id="KW-0812">Transmembrane</keyword>